<proteinExistence type="predicted"/>
<name>A0ACC0K6W1_CHOFU</name>
<reference evidence="1 2" key="1">
    <citation type="journal article" date="2022" name="Genome Biol. Evol.">
        <title>The Spruce Budworm Genome: Reconstructing the Evolutionary History of Antifreeze Proteins.</title>
        <authorList>
            <person name="Beliveau C."/>
            <person name="Gagne P."/>
            <person name="Picq S."/>
            <person name="Vernygora O."/>
            <person name="Keeling C.I."/>
            <person name="Pinkney K."/>
            <person name="Doucet D."/>
            <person name="Wen F."/>
            <person name="Johnston J.S."/>
            <person name="Maaroufi H."/>
            <person name="Boyle B."/>
            <person name="Laroche J."/>
            <person name="Dewar K."/>
            <person name="Juretic N."/>
            <person name="Blackburn G."/>
            <person name="Nisole A."/>
            <person name="Brunet B."/>
            <person name="Brandao M."/>
            <person name="Lumley L."/>
            <person name="Duan J."/>
            <person name="Quan G."/>
            <person name="Lucarotti C.J."/>
            <person name="Roe A.D."/>
            <person name="Sperling F.A.H."/>
            <person name="Levesque R.C."/>
            <person name="Cusson M."/>
        </authorList>
    </citation>
    <scope>NUCLEOTIDE SEQUENCE [LARGE SCALE GENOMIC DNA]</scope>
    <source>
        <strain evidence="1">Glfc:IPQL:Cfum</strain>
    </source>
</reference>
<keyword evidence="2" id="KW-1185">Reference proteome</keyword>
<gene>
    <name evidence="1" type="ORF">MSG28_004684</name>
</gene>
<sequence>MDGQQLKLVGGRHVLARLLRPAHPPHEWRSGACQRGEGLTPGIAVPCALCVAEEPRVGGRRRHNIERRALRAAHPALSQQAAKETVMR</sequence>
<evidence type="ECO:0000313" key="1">
    <source>
        <dbReference type="EMBL" id="KAI8432236.1"/>
    </source>
</evidence>
<protein>
    <submittedName>
        <fullName evidence="1">Uncharacterized protein</fullName>
    </submittedName>
</protein>
<comment type="caution">
    <text evidence="1">The sequence shown here is derived from an EMBL/GenBank/DDBJ whole genome shotgun (WGS) entry which is preliminary data.</text>
</comment>
<organism evidence="1 2">
    <name type="scientific">Choristoneura fumiferana</name>
    <name type="common">Spruce budworm moth</name>
    <name type="synonym">Archips fumiferana</name>
    <dbReference type="NCBI Taxonomy" id="7141"/>
    <lineage>
        <taxon>Eukaryota</taxon>
        <taxon>Metazoa</taxon>
        <taxon>Ecdysozoa</taxon>
        <taxon>Arthropoda</taxon>
        <taxon>Hexapoda</taxon>
        <taxon>Insecta</taxon>
        <taxon>Pterygota</taxon>
        <taxon>Neoptera</taxon>
        <taxon>Endopterygota</taxon>
        <taxon>Lepidoptera</taxon>
        <taxon>Glossata</taxon>
        <taxon>Ditrysia</taxon>
        <taxon>Tortricoidea</taxon>
        <taxon>Tortricidae</taxon>
        <taxon>Tortricinae</taxon>
        <taxon>Choristoneura</taxon>
    </lineage>
</organism>
<dbReference type="Proteomes" id="UP001064048">
    <property type="component" value="Chromosome 7"/>
</dbReference>
<evidence type="ECO:0000313" key="2">
    <source>
        <dbReference type="Proteomes" id="UP001064048"/>
    </source>
</evidence>
<accession>A0ACC0K6W1</accession>
<dbReference type="EMBL" id="CM046107">
    <property type="protein sequence ID" value="KAI8432236.1"/>
    <property type="molecule type" value="Genomic_DNA"/>
</dbReference>